<proteinExistence type="inferred from homology"/>
<evidence type="ECO:0000256" key="4">
    <source>
        <dbReference type="ARBA" id="ARBA00022475"/>
    </source>
</evidence>
<comment type="subcellular location">
    <subcellularLocation>
        <location evidence="2">Cell membrane</location>
    </subcellularLocation>
    <subcellularLocation>
        <location evidence="1">Membrane</location>
        <topology evidence="1">Single-pass membrane protein</topology>
    </subcellularLocation>
</comment>
<evidence type="ECO:0000256" key="7">
    <source>
        <dbReference type="ARBA" id="ARBA00022984"/>
    </source>
</evidence>
<dbReference type="Gene3D" id="3.40.710.10">
    <property type="entry name" value="DD-peptidase/beta-lactamase superfamily"/>
    <property type="match status" value="2"/>
</dbReference>
<evidence type="ECO:0000313" key="15">
    <source>
        <dbReference type="EMBL" id="AIY83330.1"/>
    </source>
</evidence>
<feature type="transmembrane region" description="Helical" evidence="12">
    <location>
        <begin position="18"/>
        <end position="39"/>
    </location>
</feature>
<keyword evidence="10" id="KW-0961">Cell wall biogenesis/degradation</keyword>
<dbReference type="GO" id="GO:0005886">
    <property type="term" value="C:plasma membrane"/>
    <property type="evidence" value="ECO:0007669"/>
    <property type="project" value="UniProtKB-SubCell"/>
</dbReference>
<dbReference type="GO" id="GO:0009252">
    <property type="term" value="P:peptidoglycan biosynthetic process"/>
    <property type="evidence" value="ECO:0007669"/>
    <property type="project" value="UniProtKB-KW"/>
</dbReference>
<evidence type="ECO:0000256" key="2">
    <source>
        <dbReference type="ARBA" id="ARBA00004236"/>
    </source>
</evidence>
<dbReference type="HOGENOM" id="CLU_009289_1_1_9"/>
<dbReference type="InterPro" id="IPR036138">
    <property type="entry name" value="PBP_dimer_sf"/>
</dbReference>
<dbReference type="Pfam" id="PF03717">
    <property type="entry name" value="PBP_dimer"/>
    <property type="match status" value="1"/>
</dbReference>
<evidence type="ECO:0000256" key="6">
    <source>
        <dbReference type="ARBA" id="ARBA00022960"/>
    </source>
</evidence>
<dbReference type="OrthoDB" id="9757901at2"/>
<protein>
    <submittedName>
        <fullName evidence="15">Penicillin binding transpeptidase domain protein</fullName>
    </submittedName>
</protein>
<evidence type="ECO:0000259" key="14">
    <source>
        <dbReference type="Pfam" id="PF03717"/>
    </source>
</evidence>
<evidence type="ECO:0000256" key="11">
    <source>
        <dbReference type="SAM" id="MobiDB-lite"/>
    </source>
</evidence>
<dbReference type="GO" id="GO:0071555">
    <property type="term" value="P:cell wall organization"/>
    <property type="evidence" value="ECO:0007669"/>
    <property type="project" value="UniProtKB-KW"/>
</dbReference>
<accession>A0A0A7FWQ6</accession>
<feature type="domain" description="Penicillin-binding protein transpeptidase" evidence="13">
    <location>
        <begin position="788"/>
        <end position="937"/>
    </location>
</feature>
<dbReference type="EMBL" id="CP006905">
    <property type="protein sequence ID" value="AIY83330.1"/>
    <property type="molecule type" value="Genomic_DNA"/>
</dbReference>
<organism evidence="15 16">
    <name type="scientific">Clostridium baratii str. Sullivan</name>
    <dbReference type="NCBI Taxonomy" id="1415775"/>
    <lineage>
        <taxon>Bacteria</taxon>
        <taxon>Bacillati</taxon>
        <taxon>Bacillota</taxon>
        <taxon>Clostridia</taxon>
        <taxon>Eubacteriales</taxon>
        <taxon>Clostridiaceae</taxon>
        <taxon>Clostridium</taxon>
    </lineage>
</organism>
<dbReference type="PANTHER" id="PTHR30627">
    <property type="entry name" value="PEPTIDOGLYCAN D,D-TRANSPEPTIDASE"/>
    <property type="match status" value="1"/>
</dbReference>
<dbReference type="KEGG" id="cbv:U729_1709"/>
<keyword evidence="6" id="KW-0133">Cell shape</keyword>
<dbReference type="Gene3D" id="3.90.1310.10">
    <property type="entry name" value="Penicillin-binding protein 2a (Domain 2)"/>
    <property type="match status" value="2"/>
</dbReference>
<dbReference type="AlphaFoldDB" id="A0A0A7FWQ6"/>
<keyword evidence="7" id="KW-0573">Peptidoglycan synthesis</keyword>
<keyword evidence="8 12" id="KW-1133">Transmembrane helix</keyword>
<dbReference type="InterPro" id="IPR050515">
    <property type="entry name" value="Beta-lactam/transpept"/>
</dbReference>
<dbReference type="InterPro" id="IPR005311">
    <property type="entry name" value="PBP_dimer"/>
</dbReference>
<keyword evidence="5 12" id="KW-0812">Transmembrane</keyword>
<keyword evidence="9 12" id="KW-0472">Membrane</keyword>
<dbReference type="PANTHER" id="PTHR30627:SF2">
    <property type="entry name" value="PEPTIDOGLYCAN D,D-TRANSPEPTIDASE MRDA"/>
    <property type="match status" value="1"/>
</dbReference>
<evidence type="ECO:0000256" key="5">
    <source>
        <dbReference type="ARBA" id="ARBA00022692"/>
    </source>
</evidence>
<dbReference type="InterPro" id="IPR012338">
    <property type="entry name" value="Beta-lactam/transpept-like"/>
</dbReference>
<dbReference type="GO" id="GO:0008360">
    <property type="term" value="P:regulation of cell shape"/>
    <property type="evidence" value="ECO:0007669"/>
    <property type="project" value="UniProtKB-KW"/>
</dbReference>
<dbReference type="STRING" id="1561.NPD11_1309"/>
<evidence type="ECO:0000256" key="8">
    <source>
        <dbReference type="ARBA" id="ARBA00022989"/>
    </source>
</evidence>
<evidence type="ECO:0000256" key="1">
    <source>
        <dbReference type="ARBA" id="ARBA00004167"/>
    </source>
</evidence>
<evidence type="ECO:0000256" key="3">
    <source>
        <dbReference type="ARBA" id="ARBA00007171"/>
    </source>
</evidence>
<evidence type="ECO:0000313" key="16">
    <source>
        <dbReference type="Proteomes" id="UP000030635"/>
    </source>
</evidence>
<evidence type="ECO:0000259" key="13">
    <source>
        <dbReference type="Pfam" id="PF00905"/>
    </source>
</evidence>
<evidence type="ECO:0000256" key="9">
    <source>
        <dbReference type="ARBA" id="ARBA00023136"/>
    </source>
</evidence>
<keyword evidence="16" id="KW-1185">Reference proteome</keyword>
<dbReference type="Pfam" id="PF00905">
    <property type="entry name" value="Transpeptidase"/>
    <property type="match status" value="2"/>
</dbReference>
<sequence>MIVNKPKNKKKKISRYKVLYIVMFTIFSLIVVKLAYLQIYKHDDYKDRANQNATRFVAEKAPRGEILDRNGNVLATNKQTYTLTYTSTDEAEKNFYNTMSSVFKILKDNKESVQDDLLLKIDNNGELYFAYKSSSPDNQQYEKIRFLRDRGMNEKIERKKFGDEKKDLTDDQIAQVDQELLAVTPEQAFEYLVKNYSLIGLVDPNPSSDQKKAYDEMDGAELTNLILKKYSKKEIRDYMVVKDAIKMQSFKGYRSVTITSNINKNTAFIIYQKLNDLPGINVDLQPVRSYPYGTLGSAVLGYVGQIDSSLESDYKLRGYEPSTDLIGKSGIESAFEDELKGVKGGKTIKVNSKGKETEELFKLESYPGNNVNLTIDKNVQYAMQEALKDTINQVRTQNQDSEGQNFPNATRGAALAVDVKTGKIIALTSYPDFDPNLFAIPGQLTKKQTEQYFAPNFEEFGKEFIKRTGAKKSLDQLFPKDKNGYRTDPYDLYPRAFYNYATLGTLPPGSIFKPVTALAGLQEGVITPNDTIDATGIFNTHQDVFGRGFAPHCWIYTQSRGSHGPTNVERALQVSCNFYFYETAYRLYMKEGANIDALDAIAKYAWKLGLGVDPNSKANPSTGIEIEENTTGQTYNFESMKASMISLANFELADFLEKENPSGSDQAMYPANSEKFIPFDFSRSDDDSEKLKALKIDLKNKIKERFEVVGTDKPKSSRDEFAASILPDVKGIMENSDKYKANVKKYEAKYNKSVSINDQASIVANCIATYVITNKAAEMTSPAQLVFAAIGQGINHYTPLQLAAYISTLANGGTRYALHLVDSVTDVQGNVVEEFKPKVLDKIDISKSTLNAIKEGMRRANDEEGGTASSVFSTFPIQTAGKTGTADYSNTQREYGRAPYATYVSFAPVDNPEIAFVGVIYDGGHGSYTAPVAKATYEAYFKDELLKKNYTSDSFKKYVLKAPKDNSEASQKKAQEEAEKKAKEEAEKNKDKKKQDQDKDKDKTKEAKDKAENQ</sequence>
<dbReference type="SUPFAM" id="SSF56601">
    <property type="entry name" value="beta-lactamase/transpeptidase-like"/>
    <property type="match status" value="1"/>
</dbReference>
<dbReference type="SUPFAM" id="SSF56519">
    <property type="entry name" value="Penicillin binding protein dimerisation domain"/>
    <property type="match status" value="1"/>
</dbReference>
<dbReference type="Proteomes" id="UP000030635">
    <property type="component" value="Chromosome"/>
</dbReference>
<dbReference type="RefSeq" id="WP_052139502.1">
    <property type="nucleotide sequence ID" value="NZ_CP006905.1"/>
</dbReference>
<dbReference type="GO" id="GO:0008658">
    <property type="term" value="F:penicillin binding"/>
    <property type="evidence" value="ECO:0007669"/>
    <property type="project" value="InterPro"/>
</dbReference>
<reference evidence="15 16" key="1">
    <citation type="journal article" date="2015" name="Infect. Genet. Evol.">
        <title>Genomic sequences of six botulinum neurotoxin-producing strains representing three clostridial species illustrate the mobility and diversity of botulinum neurotoxin genes.</title>
        <authorList>
            <person name="Smith T.J."/>
            <person name="Hill K.K."/>
            <person name="Xie G."/>
            <person name="Foley B.T."/>
            <person name="Williamson C.H."/>
            <person name="Foster J.T."/>
            <person name="Johnson S.L."/>
            <person name="Chertkov O."/>
            <person name="Teshima H."/>
            <person name="Gibbons H.S."/>
            <person name="Johnsky L.A."/>
            <person name="Karavis M.A."/>
            <person name="Smith L.A."/>
        </authorList>
    </citation>
    <scope>NUCLEOTIDE SEQUENCE [LARGE SCALE GENOMIC DNA]</scope>
    <source>
        <strain evidence="15 16">Sullivan</strain>
    </source>
</reference>
<keyword evidence="4" id="KW-1003">Cell membrane</keyword>
<dbReference type="GO" id="GO:0071972">
    <property type="term" value="F:peptidoglycan L,D-transpeptidase activity"/>
    <property type="evidence" value="ECO:0007669"/>
    <property type="project" value="TreeGrafter"/>
</dbReference>
<dbReference type="InterPro" id="IPR001460">
    <property type="entry name" value="PCN-bd_Tpept"/>
</dbReference>
<dbReference type="eggNOG" id="COG0768">
    <property type="taxonomic scope" value="Bacteria"/>
</dbReference>
<feature type="domain" description="Penicillin-binding protein transpeptidase" evidence="13">
    <location>
        <begin position="412"/>
        <end position="649"/>
    </location>
</feature>
<feature type="region of interest" description="Disordered" evidence="11">
    <location>
        <begin position="961"/>
        <end position="1014"/>
    </location>
</feature>
<gene>
    <name evidence="15" type="ORF">U729_1709</name>
</gene>
<evidence type="ECO:0000256" key="10">
    <source>
        <dbReference type="ARBA" id="ARBA00023316"/>
    </source>
</evidence>
<feature type="domain" description="Penicillin-binding protein dimerisation" evidence="14">
    <location>
        <begin position="59"/>
        <end position="359"/>
    </location>
</feature>
<comment type="similarity">
    <text evidence="3">Belongs to the transpeptidase family.</text>
</comment>
<feature type="compositionally biased region" description="Basic and acidic residues" evidence="11">
    <location>
        <begin position="962"/>
        <end position="1014"/>
    </location>
</feature>
<evidence type="ECO:0000256" key="12">
    <source>
        <dbReference type="SAM" id="Phobius"/>
    </source>
</evidence>
<name>A0A0A7FWQ6_9CLOT</name>